<dbReference type="AlphaFoldDB" id="A0A0E9UW25"/>
<dbReference type="EMBL" id="GBXM01038560">
    <property type="protein sequence ID" value="JAH70017.1"/>
    <property type="molecule type" value="Transcribed_RNA"/>
</dbReference>
<proteinExistence type="predicted"/>
<accession>A0A0E9UW25</accession>
<reference evidence="1" key="2">
    <citation type="journal article" date="2015" name="Fish Shellfish Immunol.">
        <title>Early steps in the European eel (Anguilla anguilla)-Vibrio vulnificus interaction in the gills: Role of the RtxA13 toxin.</title>
        <authorList>
            <person name="Callol A."/>
            <person name="Pajuelo D."/>
            <person name="Ebbesson L."/>
            <person name="Teles M."/>
            <person name="MacKenzie S."/>
            <person name="Amaro C."/>
        </authorList>
    </citation>
    <scope>NUCLEOTIDE SEQUENCE</scope>
</reference>
<organism evidence="1">
    <name type="scientific">Anguilla anguilla</name>
    <name type="common">European freshwater eel</name>
    <name type="synonym">Muraena anguilla</name>
    <dbReference type="NCBI Taxonomy" id="7936"/>
    <lineage>
        <taxon>Eukaryota</taxon>
        <taxon>Metazoa</taxon>
        <taxon>Chordata</taxon>
        <taxon>Craniata</taxon>
        <taxon>Vertebrata</taxon>
        <taxon>Euteleostomi</taxon>
        <taxon>Actinopterygii</taxon>
        <taxon>Neopterygii</taxon>
        <taxon>Teleostei</taxon>
        <taxon>Anguilliformes</taxon>
        <taxon>Anguillidae</taxon>
        <taxon>Anguilla</taxon>
    </lineage>
</organism>
<protein>
    <submittedName>
        <fullName evidence="1">Uncharacterized protein</fullName>
    </submittedName>
</protein>
<reference evidence="1" key="1">
    <citation type="submission" date="2014-11" db="EMBL/GenBank/DDBJ databases">
        <authorList>
            <person name="Amaro Gonzalez C."/>
        </authorList>
    </citation>
    <scope>NUCLEOTIDE SEQUENCE</scope>
</reference>
<dbReference type="EMBL" id="GBXM01035973">
    <property type="protein sequence ID" value="JAH72604.1"/>
    <property type="molecule type" value="Transcribed_RNA"/>
</dbReference>
<name>A0A0E9UW25_ANGAN</name>
<sequence length="44" mass="4827">MGLFPFKRSGFLSAQLCTVVLPLHAPKCVVAIIIGLLFHRTPSF</sequence>
<evidence type="ECO:0000313" key="1">
    <source>
        <dbReference type="EMBL" id="JAH70017.1"/>
    </source>
</evidence>